<dbReference type="Proteomes" id="UP000887574">
    <property type="component" value="Unplaced"/>
</dbReference>
<dbReference type="AlphaFoldDB" id="A0A915DSS2"/>
<name>A0A915DSS2_9BILA</name>
<dbReference type="WBParaSite" id="jg23140">
    <property type="protein sequence ID" value="jg23140"/>
    <property type="gene ID" value="jg23140"/>
</dbReference>
<accession>A0A915DSS2</accession>
<sequence>CIRLSKTGRNQVYCISHNITETITTLKKSGFSSYTTVAKWLKEADNAKAFNKIVFTIYNSPEDEKYYTELVPKYLLLV</sequence>
<proteinExistence type="predicted"/>
<keyword evidence="1" id="KW-1185">Reference proteome</keyword>
<protein>
    <submittedName>
        <fullName evidence="2">Uncharacterized protein</fullName>
    </submittedName>
</protein>
<evidence type="ECO:0000313" key="1">
    <source>
        <dbReference type="Proteomes" id="UP000887574"/>
    </source>
</evidence>
<evidence type="ECO:0000313" key="2">
    <source>
        <dbReference type="WBParaSite" id="jg23140"/>
    </source>
</evidence>
<reference evidence="2" key="1">
    <citation type="submission" date="2022-11" db="UniProtKB">
        <authorList>
            <consortium name="WormBaseParasite"/>
        </authorList>
    </citation>
    <scope>IDENTIFICATION</scope>
</reference>
<organism evidence="1 2">
    <name type="scientific">Ditylenchus dipsaci</name>
    <dbReference type="NCBI Taxonomy" id="166011"/>
    <lineage>
        <taxon>Eukaryota</taxon>
        <taxon>Metazoa</taxon>
        <taxon>Ecdysozoa</taxon>
        <taxon>Nematoda</taxon>
        <taxon>Chromadorea</taxon>
        <taxon>Rhabditida</taxon>
        <taxon>Tylenchina</taxon>
        <taxon>Tylenchomorpha</taxon>
        <taxon>Sphaerularioidea</taxon>
        <taxon>Anguinidae</taxon>
        <taxon>Anguininae</taxon>
        <taxon>Ditylenchus</taxon>
    </lineage>
</organism>